<dbReference type="HAMAP" id="MF_00775">
    <property type="entry name" value="UPF0311"/>
    <property type="match status" value="1"/>
</dbReference>
<comment type="similarity">
    <text evidence="1">Belongs to the UPF0311 family.</text>
</comment>
<dbReference type="PANTHER" id="PTHR37315:SF1">
    <property type="entry name" value="UPF0311 PROTEIN BLR7842"/>
    <property type="match status" value="1"/>
</dbReference>
<dbReference type="Gene3D" id="2.40.160.20">
    <property type="match status" value="1"/>
</dbReference>
<name>A0A1R3V4Q1_9HYPH</name>
<gene>
    <name evidence="2" type="ORF">BQ8794_190006</name>
</gene>
<proteinExistence type="inferred from homology"/>
<organism evidence="2 3">
    <name type="scientific">Mesorhizobium prunaredense</name>
    <dbReference type="NCBI Taxonomy" id="1631249"/>
    <lineage>
        <taxon>Bacteria</taxon>
        <taxon>Pseudomonadati</taxon>
        <taxon>Pseudomonadota</taxon>
        <taxon>Alphaproteobacteria</taxon>
        <taxon>Hyphomicrobiales</taxon>
        <taxon>Phyllobacteriaceae</taxon>
        <taxon>Mesorhizobium</taxon>
    </lineage>
</organism>
<dbReference type="RefSeq" id="WP_077376474.1">
    <property type="nucleotide sequence ID" value="NZ_FTPD01000011.1"/>
</dbReference>
<evidence type="ECO:0000313" key="3">
    <source>
        <dbReference type="Proteomes" id="UP000188388"/>
    </source>
</evidence>
<dbReference type="PANTHER" id="PTHR37315">
    <property type="entry name" value="UPF0311 PROTEIN BLR7842"/>
    <property type="match status" value="1"/>
</dbReference>
<evidence type="ECO:0000256" key="1">
    <source>
        <dbReference type="HAMAP-Rule" id="MF_00775"/>
    </source>
</evidence>
<evidence type="ECO:0000313" key="2">
    <source>
        <dbReference type="EMBL" id="SIT54872.1"/>
    </source>
</evidence>
<protein>
    <recommendedName>
        <fullName evidence="1">UPF0311 protein BQ8794_190006</fullName>
    </recommendedName>
</protein>
<dbReference type="Pfam" id="PF11578">
    <property type="entry name" value="DUF3237"/>
    <property type="match status" value="1"/>
</dbReference>
<reference evidence="3" key="1">
    <citation type="submission" date="2017-01" db="EMBL/GenBank/DDBJ databases">
        <authorList>
            <person name="Brunel B."/>
        </authorList>
    </citation>
    <scope>NUCLEOTIDE SEQUENCE [LARGE SCALE GENOMIC DNA]</scope>
</reference>
<dbReference type="EMBL" id="FTPD01000011">
    <property type="protein sequence ID" value="SIT54872.1"/>
    <property type="molecule type" value="Genomic_DNA"/>
</dbReference>
<dbReference type="InterPro" id="IPR020915">
    <property type="entry name" value="UPF0311"/>
</dbReference>
<accession>A0A1R3V4Q1</accession>
<keyword evidence="3" id="KW-1185">Reference proteome</keyword>
<sequence>MEPHIAALVAEGPLSTIRTRHLFTMLLQVRAVTTVGATPDGFRRIALVSGGQVTGARLRGKVLDGASDWQVRRPDRRLTLDVRLTIETDRGALVTMITRGIRHGPADVLDRLDRGEIVDPAGYYFRIAPTFETADADLDWLNGILAIGIGHRVTEGPVFNVFEVL</sequence>
<dbReference type="AlphaFoldDB" id="A0A1R3V4Q1"/>
<dbReference type="Proteomes" id="UP000188388">
    <property type="component" value="Unassembled WGS sequence"/>
</dbReference>
<dbReference type="STRING" id="1631249.BQ8794_190006"/>